<proteinExistence type="inferred from homology"/>
<protein>
    <recommendedName>
        <fullName evidence="7">Peptidase S1 domain-containing protein</fullName>
    </recommendedName>
</protein>
<evidence type="ECO:0000256" key="6">
    <source>
        <dbReference type="SAM" id="SignalP"/>
    </source>
</evidence>
<dbReference type="PANTHER" id="PTHR24276:SF91">
    <property type="entry name" value="AT26814P-RELATED"/>
    <property type="match status" value="1"/>
</dbReference>
<comment type="similarity">
    <text evidence="1">Belongs to the peptidase S1 family.</text>
</comment>
<gene>
    <name evidence="8" type="ORF">GEV33_000712</name>
</gene>
<evidence type="ECO:0000256" key="5">
    <source>
        <dbReference type="ARBA" id="ARBA00023157"/>
    </source>
</evidence>
<dbReference type="PRINTS" id="PR00722">
    <property type="entry name" value="CHYMOTRYPSIN"/>
</dbReference>
<dbReference type="PANTHER" id="PTHR24276">
    <property type="entry name" value="POLYSERASE-RELATED"/>
    <property type="match status" value="1"/>
</dbReference>
<dbReference type="SMART" id="SM00020">
    <property type="entry name" value="Tryp_SPc"/>
    <property type="match status" value="2"/>
</dbReference>
<dbReference type="PROSITE" id="PS00134">
    <property type="entry name" value="TRYPSIN_HIS"/>
    <property type="match status" value="1"/>
</dbReference>
<dbReference type="GO" id="GO:0004252">
    <property type="term" value="F:serine-type endopeptidase activity"/>
    <property type="evidence" value="ECO:0007669"/>
    <property type="project" value="InterPro"/>
</dbReference>
<dbReference type="FunFam" id="2.40.10.10:FF:000166">
    <property type="entry name" value="Trypsin"/>
    <property type="match status" value="1"/>
</dbReference>
<evidence type="ECO:0000313" key="8">
    <source>
        <dbReference type="EMBL" id="KAH0822080.1"/>
    </source>
</evidence>
<dbReference type="InterPro" id="IPR018114">
    <property type="entry name" value="TRYPSIN_HIS"/>
</dbReference>
<evidence type="ECO:0000313" key="9">
    <source>
        <dbReference type="Proteomes" id="UP000719412"/>
    </source>
</evidence>
<evidence type="ECO:0000256" key="3">
    <source>
        <dbReference type="ARBA" id="ARBA00022801"/>
    </source>
</evidence>
<keyword evidence="5" id="KW-1015">Disulfide bond</keyword>
<dbReference type="Proteomes" id="UP000719412">
    <property type="component" value="Unassembled WGS sequence"/>
</dbReference>
<organism evidence="8 9">
    <name type="scientific">Tenebrio molitor</name>
    <name type="common">Yellow mealworm beetle</name>
    <dbReference type="NCBI Taxonomy" id="7067"/>
    <lineage>
        <taxon>Eukaryota</taxon>
        <taxon>Metazoa</taxon>
        <taxon>Ecdysozoa</taxon>
        <taxon>Arthropoda</taxon>
        <taxon>Hexapoda</taxon>
        <taxon>Insecta</taxon>
        <taxon>Pterygota</taxon>
        <taxon>Neoptera</taxon>
        <taxon>Endopterygota</taxon>
        <taxon>Coleoptera</taxon>
        <taxon>Polyphaga</taxon>
        <taxon>Cucujiformia</taxon>
        <taxon>Tenebrionidae</taxon>
        <taxon>Tenebrio</taxon>
    </lineage>
</organism>
<feature type="domain" description="Peptidase S1" evidence="7">
    <location>
        <begin position="270"/>
        <end position="502"/>
    </location>
</feature>
<dbReference type="InterPro" id="IPR001314">
    <property type="entry name" value="Peptidase_S1A"/>
</dbReference>
<evidence type="ECO:0000259" key="7">
    <source>
        <dbReference type="PROSITE" id="PS50240"/>
    </source>
</evidence>
<evidence type="ECO:0000256" key="1">
    <source>
        <dbReference type="ARBA" id="ARBA00007664"/>
    </source>
</evidence>
<sequence length="503" mass="54157">MQFLGLICFLMSLPWALPLEEGGSTLIPLKDIGPHIILGSDASLGQLPWQAALYLSNGTNSWFCGGSIISKVWVLTAGHCVEGATTGLALTGVVNVSDQSTANEIYDMIVHEEFNSSTLENDIALVALRSPLKFDDNIKAVTLGTQYLDPNFRITVSGWGTKHDDEVELSQVLRYVTITVISNERCQEYYEEGAILDGMFCAMTSRGIIMGTCQGDSGGPAVIDAETNPVHVGIISFVSAHGCESGRPSGMGYAFAESSVQNKHNLGPRIINGEEAALGQIPWQAGLYFLGNNITYWFCGGSVINEEWILTAAHCLVEVQEGYAFTGLVDLNNLDVGVSTDASYFVLHPNYNAATLDNDIGLVKIKVPLKFDENQAPIALSEDFLEDGTDVTLSGWGVLNDEGDTETANLNYVNLVVISNNECNEYYEDFVTDNMVCASSGTSTVKGPCNGDNGGPVVINATTNPVLVAIVSFISDQGCESNLPSGYIRTASYRDWIREETGV</sequence>
<dbReference type="InterPro" id="IPR001254">
    <property type="entry name" value="Trypsin_dom"/>
</dbReference>
<name>A0A8J6LHB9_TENMO</name>
<reference evidence="8" key="2">
    <citation type="submission" date="2021-08" db="EMBL/GenBank/DDBJ databases">
        <authorList>
            <person name="Eriksson T."/>
        </authorList>
    </citation>
    <scope>NUCLEOTIDE SEQUENCE</scope>
    <source>
        <strain evidence="8">Stoneville</strain>
        <tissue evidence="8">Whole head</tissue>
    </source>
</reference>
<dbReference type="InterPro" id="IPR050430">
    <property type="entry name" value="Peptidase_S1"/>
</dbReference>
<dbReference type="PROSITE" id="PS50240">
    <property type="entry name" value="TRYPSIN_DOM"/>
    <property type="match status" value="2"/>
</dbReference>
<evidence type="ECO:0000256" key="2">
    <source>
        <dbReference type="ARBA" id="ARBA00022670"/>
    </source>
</evidence>
<evidence type="ECO:0000256" key="4">
    <source>
        <dbReference type="ARBA" id="ARBA00022825"/>
    </source>
</evidence>
<dbReference type="AlphaFoldDB" id="A0A8J6LHB9"/>
<comment type="caution">
    <text evidence="8">The sequence shown here is derived from an EMBL/GenBank/DDBJ whole genome shotgun (WGS) entry which is preliminary data.</text>
</comment>
<keyword evidence="4" id="KW-0720">Serine protease</keyword>
<feature type="domain" description="Peptidase S1" evidence="7">
    <location>
        <begin position="36"/>
        <end position="254"/>
    </location>
</feature>
<feature type="chain" id="PRO_5035195139" description="Peptidase S1 domain-containing protein" evidence="6">
    <location>
        <begin position="19"/>
        <end position="503"/>
    </location>
</feature>
<dbReference type="Gene3D" id="2.40.10.10">
    <property type="entry name" value="Trypsin-like serine proteases"/>
    <property type="match status" value="3"/>
</dbReference>
<dbReference type="EMBL" id="JABDTM020004473">
    <property type="protein sequence ID" value="KAH0822080.1"/>
    <property type="molecule type" value="Genomic_DNA"/>
</dbReference>
<feature type="signal peptide" evidence="6">
    <location>
        <begin position="1"/>
        <end position="18"/>
    </location>
</feature>
<dbReference type="FunFam" id="2.40.10.10:FF:000068">
    <property type="entry name" value="transmembrane protease serine 2"/>
    <property type="match status" value="1"/>
</dbReference>
<keyword evidence="9" id="KW-1185">Reference proteome</keyword>
<reference evidence="8" key="1">
    <citation type="journal article" date="2020" name="J Insects Food Feed">
        <title>The yellow mealworm (Tenebrio molitor) genome: a resource for the emerging insects as food and feed industry.</title>
        <authorList>
            <person name="Eriksson T."/>
            <person name="Andere A."/>
            <person name="Kelstrup H."/>
            <person name="Emery V."/>
            <person name="Picard C."/>
        </authorList>
    </citation>
    <scope>NUCLEOTIDE SEQUENCE</scope>
    <source>
        <strain evidence="8">Stoneville</strain>
        <tissue evidence="8">Whole head</tissue>
    </source>
</reference>
<keyword evidence="2" id="KW-0645">Protease</keyword>
<dbReference type="GO" id="GO:0006508">
    <property type="term" value="P:proteolysis"/>
    <property type="evidence" value="ECO:0007669"/>
    <property type="project" value="UniProtKB-KW"/>
</dbReference>
<dbReference type="CDD" id="cd00190">
    <property type="entry name" value="Tryp_SPc"/>
    <property type="match status" value="2"/>
</dbReference>
<keyword evidence="3" id="KW-0378">Hydrolase</keyword>
<dbReference type="InterPro" id="IPR009003">
    <property type="entry name" value="Peptidase_S1_PA"/>
</dbReference>
<dbReference type="SUPFAM" id="SSF50494">
    <property type="entry name" value="Trypsin-like serine proteases"/>
    <property type="match status" value="2"/>
</dbReference>
<dbReference type="Pfam" id="PF00089">
    <property type="entry name" value="Trypsin"/>
    <property type="match status" value="2"/>
</dbReference>
<accession>A0A8J6LHB9</accession>
<dbReference type="InterPro" id="IPR043504">
    <property type="entry name" value="Peptidase_S1_PA_chymotrypsin"/>
</dbReference>
<keyword evidence="6" id="KW-0732">Signal</keyword>